<dbReference type="CDD" id="cd06563">
    <property type="entry name" value="GH20_chitobiase-like"/>
    <property type="match status" value="1"/>
</dbReference>
<dbReference type="Proteomes" id="UP000398217">
    <property type="component" value="Unassembled WGS sequence"/>
</dbReference>
<proteinExistence type="inferred from homology"/>
<name>A0A5M4BAB6_9FLAO</name>
<keyword evidence="12" id="KW-1185">Reference proteome</keyword>
<dbReference type="InterPro" id="IPR015882">
    <property type="entry name" value="HEX_bac_N"/>
</dbReference>
<evidence type="ECO:0000259" key="10">
    <source>
        <dbReference type="Pfam" id="PF02838"/>
    </source>
</evidence>
<dbReference type="PROSITE" id="PS51257">
    <property type="entry name" value="PROKAR_LIPOPROTEIN"/>
    <property type="match status" value="1"/>
</dbReference>
<gene>
    <name evidence="11" type="ORF">RCZ01_18500</name>
</gene>
<evidence type="ECO:0000256" key="2">
    <source>
        <dbReference type="ARBA" id="ARBA00006285"/>
    </source>
</evidence>
<dbReference type="SUPFAM" id="SSF55545">
    <property type="entry name" value="beta-N-acetylhexosaminidase-like domain"/>
    <property type="match status" value="1"/>
</dbReference>
<dbReference type="EC" id="3.2.1.52" evidence="3"/>
<evidence type="ECO:0000256" key="1">
    <source>
        <dbReference type="ARBA" id="ARBA00001231"/>
    </source>
</evidence>
<protein>
    <recommendedName>
        <fullName evidence="3">beta-N-acetylhexosaminidase</fullName>
        <ecNumber evidence="3">3.2.1.52</ecNumber>
    </recommendedName>
</protein>
<dbReference type="Gene3D" id="2.60.120.260">
    <property type="entry name" value="Galactose-binding domain-like"/>
    <property type="match status" value="1"/>
</dbReference>
<feature type="chain" id="PRO_5024324995" description="beta-N-acetylhexosaminidase" evidence="7">
    <location>
        <begin position="26"/>
        <end position="770"/>
    </location>
</feature>
<dbReference type="GO" id="GO:0016020">
    <property type="term" value="C:membrane"/>
    <property type="evidence" value="ECO:0007669"/>
    <property type="project" value="TreeGrafter"/>
</dbReference>
<dbReference type="InterPro" id="IPR008979">
    <property type="entry name" value="Galactose-bd-like_sf"/>
</dbReference>
<dbReference type="PANTHER" id="PTHR22600:SF57">
    <property type="entry name" value="BETA-N-ACETYLHEXOSAMINIDASE"/>
    <property type="match status" value="1"/>
</dbReference>
<dbReference type="Gene3D" id="3.20.20.80">
    <property type="entry name" value="Glycosidases"/>
    <property type="match status" value="1"/>
</dbReference>
<feature type="domain" description="F5/8 type C" evidence="9">
    <location>
        <begin position="638"/>
        <end position="757"/>
    </location>
</feature>
<dbReference type="Gene3D" id="3.30.379.10">
    <property type="entry name" value="Chitobiase/beta-hexosaminidase domain 2-like"/>
    <property type="match status" value="1"/>
</dbReference>
<evidence type="ECO:0000256" key="5">
    <source>
        <dbReference type="ARBA" id="ARBA00023295"/>
    </source>
</evidence>
<dbReference type="SUPFAM" id="SSF49785">
    <property type="entry name" value="Galactose-binding domain-like"/>
    <property type="match status" value="1"/>
</dbReference>
<dbReference type="InterPro" id="IPR025705">
    <property type="entry name" value="Beta_hexosaminidase_sua/sub"/>
</dbReference>
<dbReference type="RefSeq" id="WP_373279398.1">
    <property type="nucleotide sequence ID" value="NZ_BLBC01000012.1"/>
</dbReference>
<evidence type="ECO:0000256" key="7">
    <source>
        <dbReference type="SAM" id="SignalP"/>
    </source>
</evidence>
<accession>A0A5M4BAB6</accession>
<dbReference type="GO" id="GO:0005975">
    <property type="term" value="P:carbohydrate metabolic process"/>
    <property type="evidence" value="ECO:0007669"/>
    <property type="project" value="InterPro"/>
</dbReference>
<sequence length="770" mass="88621">MNKYSKMMKKLLLPFILLVFGCQSSKEITFTEKDISIIPKPQSISISEGYFEFNSQTTFVVSDTLQNVARLLTEKFQKVSGWDLKITNKSPKNNFVALEFDKSLPKEGYKFNSDSEKIVIKASDRNGFVYALQTLRQLLPDEIESTKSIQKQWIVPSVTIEDKPQYLWRGLMIDVARHFFPKEYILKTIDRMAMLKLNTFHFHLIDNEGWRIEIKKYPKLTQVGAWRVNQEEKHWNARTTNPPDAKGTYGGFYTQEEIKEIVTYAQERGITVIPEIEMPAHVMSAIAAYPELSCHKRPIGVPSGGVWPITDIYCAGQDETFSFLEDVLSEVMNLFPSKYIHIGGDEATHTEWEKCPKCLQRMKTHKLKNAHELQSYFIKRIDNFLVANGRRLVGWDEIIEGGLPSQAVVMNWRGIEIGKKAIEQGHEVVLTSDCYIDQYQGLPDNEPLAIGGYLPLNKIYNYSLHKEELTKEQQKQILGSQANLWAEYIPNEKHSEYMIFPRLLALSEIVWTASDLKDWDDFMNRVQQKLPRLELMNINYAKSMYQVSSKIENQENKVSVTLSSELPNADIRYSLNNDILKSEKYTKPIEIDKTTTLKAAVFFDEKPNEVIYTNTIVFHKAIGKKVTYNPVYHKSYQGQGDGTLTNIVRGTKNFHDKEWLAWLVNNASVVIDLEENTEIEKVIVGAMENQGSGIYFPTKIELSVSSDGKNYIKINEISHPHASNGYAVLKDFNFEFEKQKVRFVKLEIQNLGHPPKGGDSWMFIDEIQIF</sequence>
<dbReference type="InterPro" id="IPR029018">
    <property type="entry name" value="Hex-like_dom2"/>
</dbReference>
<dbReference type="Pfam" id="PF02838">
    <property type="entry name" value="Glyco_hydro_20b"/>
    <property type="match status" value="1"/>
</dbReference>
<dbReference type="PANTHER" id="PTHR22600">
    <property type="entry name" value="BETA-HEXOSAMINIDASE"/>
    <property type="match status" value="1"/>
</dbReference>
<dbReference type="InterPro" id="IPR026876">
    <property type="entry name" value="Fn3_assoc_repeat"/>
</dbReference>
<dbReference type="InterPro" id="IPR000421">
    <property type="entry name" value="FA58C"/>
</dbReference>
<feature type="domain" description="Glycoside hydrolase family 20 catalytic" evidence="8">
    <location>
        <begin position="166"/>
        <end position="513"/>
    </location>
</feature>
<comment type="catalytic activity">
    <reaction evidence="1">
        <text>Hydrolysis of terminal non-reducing N-acetyl-D-hexosamine residues in N-acetyl-beta-D-hexosaminides.</text>
        <dbReference type="EC" id="3.2.1.52"/>
    </reaction>
</comment>
<keyword evidence="7" id="KW-0732">Signal</keyword>
<dbReference type="Pfam" id="PF13287">
    <property type="entry name" value="Fn3_assoc"/>
    <property type="match status" value="1"/>
</dbReference>
<evidence type="ECO:0000313" key="12">
    <source>
        <dbReference type="Proteomes" id="UP000398217"/>
    </source>
</evidence>
<feature type="signal peptide" evidence="7">
    <location>
        <begin position="1"/>
        <end position="25"/>
    </location>
</feature>
<evidence type="ECO:0000256" key="4">
    <source>
        <dbReference type="ARBA" id="ARBA00022801"/>
    </source>
</evidence>
<evidence type="ECO:0000259" key="9">
    <source>
        <dbReference type="Pfam" id="PF00754"/>
    </source>
</evidence>
<feature type="domain" description="Beta-hexosaminidase bacterial type N-terminal" evidence="10">
    <location>
        <begin position="35"/>
        <end position="162"/>
    </location>
</feature>
<dbReference type="InterPro" id="IPR015883">
    <property type="entry name" value="Glyco_hydro_20_cat"/>
</dbReference>
<organism evidence="11 12">
    <name type="scientific">Capnocytophaga felis</name>
    <dbReference type="NCBI Taxonomy" id="2267611"/>
    <lineage>
        <taxon>Bacteria</taxon>
        <taxon>Pseudomonadati</taxon>
        <taxon>Bacteroidota</taxon>
        <taxon>Flavobacteriia</taxon>
        <taxon>Flavobacteriales</taxon>
        <taxon>Flavobacteriaceae</taxon>
        <taxon>Capnocytophaga</taxon>
    </lineage>
</organism>
<comment type="similarity">
    <text evidence="2">Belongs to the glycosyl hydrolase 20 family.</text>
</comment>
<reference evidence="12" key="1">
    <citation type="journal article" date="2020" name="Int. J. Syst. Evol. Microbiol.">
        <title>Capnocytophaga felis sp. nov. isolated from the feline oral cavity.</title>
        <authorList>
            <person name="Suzuki M."/>
            <person name="Umeda K."/>
            <person name="Kimura M."/>
            <person name="Imaoka K."/>
            <person name="Morikawa S."/>
            <person name="Maeda K."/>
        </authorList>
    </citation>
    <scope>NUCLEOTIDE SEQUENCE [LARGE SCALE GENOMIC DNA]</scope>
    <source>
        <strain evidence="12">KC07070</strain>
    </source>
</reference>
<keyword evidence="4" id="KW-0378">Hydrolase</keyword>
<dbReference type="GO" id="GO:0004563">
    <property type="term" value="F:beta-N-acetylhexosaminidase activity"/>
    <property type="evidence" value="ECO:0007669"/>
    <property type="project" value="UniProtKB-EC"/>
</dbReference>
<dbReference type="AlphaFoldDB" id="A0A5M4BAB6"/>
<dbReference type="PRINTS" id="PR00738">
    <property type="entry name" value="GLHYDRLASE20"/>
</dbReference>
<feature type="active site" description="Proton donor" evidence="6">
    <location>
        <position position="346"/>
    </location>
</feature>
<dbReference type="Pfam" id="PF00754">
    <property type="entry name" value="F5_F8_type_C"/>
    <property type="match status" value="1"/>
</dbReference>
<dbReference type="Pfam" id="PF00728">
    <property type="entry name" value="Glyco_hydro_20"/>
    <property type="match status" value="1"/>
</dbReference>
<dbReference type="EMBL" id="BLBC01000012">
    <property type="protein sequence ID" value="GET46548.1"/>
    <property type="molecule type" value="Genomic_DNA"/>
</dbReference>
<keyword evidence="5" id="KW-0326">Glycosidase</keyword>
<evidence type="ECO:0000259" key="8">
    <source>
        <dbReference type="Pfam" id="PF00728"/>
    </source>
</evidence>
<dbReference type="GO" id="GO:0030203">
    <property type="term" value="P:glycosaminoglycan metabolic process"/>
    <property type="evidence" value="ECO:0007669"/>
    <property type="project" value="TreeGrafter"/>
</dbReference>
<dbReference type="InterPro" id="IPR017853">
    <property type="entry name" value="GH"/>
</dbReference>
<comment type="caution">
    <text evidence="11">The sequence shown here is derived from an EMBL/GenBank/DDBJ whole genome shotgun (WGS) entry which is preliminary data.</text>
</comment>
<evidence type="ECO:0000256" key="6">
    <source>
        <dbReference type="PIRSR" id="PIRSR625705-1"/>
    </source>
</evidence>
<dbReference type="SUPFAM" id="SSF51445">
    <property type="entry name" value="(Trans)glycosidases"/>
    <property type="match status" value="1"/>
</dbReference>
<evidence type="ECO:0000256" key="3">
    <source>
        <dbReference type="ARBA" id="ARBA00012663"/>
    </source>
</evidence>
<evidence type="ECO:0000313" key="11">
    <source>
        <dbReference type="EMBL" id="GET46548.1"/>
    </source>
</evidence>